<evidence type="ECO:0000313" key="3">
    <source>
        <dbReference type="Proteomes" id="UP000298681"/>
    </source>
</evidence>
<sequence>MRRPAALALALLAVLAGALPAGPGHAQSINRCTGADGTTIYTDRRCSDIGAVTRPQRAGMAAAAPRAYRGCARNVQDLVHEVSAAIDGRDVNRLAGVYHFAGMSSRSGHHVMDRLDTIVQRPLVGIVPVQAETPAPVQAAGYGASTFPPLATAASARRRPVALRLEQTVGDRITPRGTMLGLRRHMGCWWVSL</sequence>
<dbReference type="Proteomes" id="UP000298681">
    <property type="component" value="Unassembled WGS sequence"/>
</dbReference>
<keyword evidence="1" id="KW-0732">Signal</keyword>
<reference evidence="2 3" key="1">
    <citation type="submission" date="2019-01" db="EMBL/GenBank/DDBJ databases">
        <authorList>
            <person name="Zhang S."/>
        </authorList>
    </citation>
    <scope>NUCLEOTIDE SEQUENCE [LARGE SCALE GENOMIC DNA]</scope>
    <source>
        <strain evidence="2 3">1626</strain>
    </source>
</reference>
<dbReference type="RefSeq" id="WP_134674889.1">
    <property type="nucleotide sequence ID" value="NZ_SPUH01000002.1"/>
</dbReference>
<organism evidence="2 3">
    <name type="scientific">Luteimonas yindakuii</name>
    <dbReference type="NCBI Taxonomy" id="2565782"/>
    <lineage>
        <taxon>Bacteria</taxon>
        <taxon>Pseudomonadati</taxon>
        <taxon>Pseudomonadota</taxon>
        <taxon>Gammaproteobacteria</taxon>
        <taxon>Lysobacterales</taxon>
        <taxon>Lysobacteraceae</taxon>
        <taxon>Luteimonas</taxon>
    </lineage>
</organism>
<feature type="signal peptide" evidence="1">
    <location>
        <begin position="1"/>
        <end position="26"/>
    </location>
</feature>
<dbReference type="EMBL" id="SPUH01000002">
    <property type="protein sequence ID" value="TKS52780.1"/>
    <property type="molecule type" value="Genomic_DNA"/>
</dbReference>
<evidence type="ECO:0000256" key="1">
    <source>
        <dbReference type="SAM" id="SignalP"/>
    </source>
</evidence>
<name>A0A4Z1QZT2_9GAMM</name>
<comment type="caution">
    <text evidence="2">The sequence shown here is derived from an EMBL/GenBank/DDBJ whole genome shotgun (WGS) entry which is preliminary data.</text>
</comment>
<feature type="chain" id="PRO_5021275028" evidence="1">
    <location>
        <begin position="27"/>
        <end position="193"/>
    </location>
</feature>
<dbReference type="AlphaFoldDB" id="A0A4Z1QZT2"/>
<evidence type="ECO:0000313" key="2">
    <source>
        <dbReference type="EMBL" id="TKS52780.1"/>
    </source>
</evidence>
<gene>
    <name evidence="2" type="ORF">E4582_11085</name>
</gene>
<accession>A0A4Z1QZT2</accession>
<protein>
    <submittedName>
        <fullName evidence="2">DUF4124 domain-containing protein</fullName>
    </submittedName>
</protein>
<proteinExistence type="predicted"/>
<keyword evidence="3" id="KW-1185">Reference proteome</keyword>